<dbReference type="GO" id="GO:0015293">
    <property type="term" value="F:symporter activity"/>
    <property type="evidence" value="ECO:0007669"/>
    <property type="project" value="UniProtKB-KW"/>
</dbReference>
<comment type="caution">
    <text evidence="12">The sequence shown here is derived from an EMBL/GenBank/DDBJ whole genome shotgun (WGS) entry which is preliminary data.</text>
</comment>
<evidence type="ECO:0000256" key="3">
    <source>
        <dbReference type="ARBA" id="ARBA00022692"/>
    </source>
</evidence>
<feature type="transmembrane region" description="Helical" evidence="10">
    <location>
        <begin position="315"/>
        <end position="336"/>
    </location>
</feature>
<dbReference type="PROSITE" id="PS50850">
    <property type="entry name" value="MFS"/>
    <property type="match status" value="1"/>
</dbReference>
<dbReference type="Pfam" id="PF00083">
    <property type="entry name" value="Sugar_tr"/>
    <property type="match status" value="1"/>
</dbReference>
<feature type="transmembrane region" description="Helical" evidence="10">
    <location>
        <begin position="379"/>
        <end position="401"/>
    </location>
</feature>
<evidence type="ECO:0000256" key="6">
    <source>
        <dbReference type="ARBA" id="ARBA00023136"/>
    </source>
</evidence>
<evidence type="ECO:0000313" key="12">
    <source>
        <dbReference type="EMBL" id="KAJ0960493.1"/>
    </source>
</evidence>
<gene>
    <name evidence="12" type="ORF">J5N97_001652</name>
</gene>
<sequence length="512" mass="55911">MAEDHSTTPLLQPTDASTDEKAGPPPASLDDAIESFTGGTSKALLWLAFLASLAWVFDAQQTFINVFTDAQPTWHSTAGVGAAAATATQCSLPRDSWAWDHPKCASIISEWDLQCSPAALVSLPGSAFFVGCLAGGLLLATLADSRFGRKNMLFFSSLSMSLSAALTAVSPNLFVYSSMRFVLGFSRATVGTNALVLATELVGRRWRVTVGIMGLLCFTLGFSSLPLMAYLLRNHSWRILYLLTSMLAFIYSVIVFFVLKESPRWLLVRGRRDEAMQILGIKTLECCSDVFEGEEEEEEDGLFSSMRVLYEKKWVFVRLVVAMTVGFGIGMVYYGLPLALGNLGTSNLYVSVGLNALSEVPSSLLILVLIERLSRRKALLGFSVLSGVGCIMCSVFGRSWWRTVAEMVAFFGGCSGFGVLLVYSVELFPTKVRNSAVMMVREAVVLGGVVAPVMIAAGREEEGVVSFRMFGLVIMFSGLFVVWLPETRGRRIFDTLEEEEMMGKNDSMCRAC</sequence>
<feature type="transmembrane region" description="Helical" evidence="10">
    <location>
        <begin position="181"/>
        <end position="198"/>
    </location>
</feature>
<evidence type="ECO:0000256" key="5">
    <source>
        <dbReference type="ARBA" id="ARBA00022989"/>
    </source>
</evidence>
<evidence type="ECO:0000256" key="10">
    <source>
        <dbReference type="SAM" id="Phobius"/>
    </source>
</evidence>
<feature type="transmembrane region" description="Helical" evidence="10">
    <location>
        <begin position="407"/>
        <end position="428"/>
    </location>
</feature>
<feature type="domain" description="Major facilitator superfamily (MFS) profile" evidence="11">
    <location>
        <begin position="44"/>
        <end position="489"/>
    </location>
</feature>
<evidence type="ECO:0000256" key="9">
    <source>
        <dbReference type="SAM" id="MobiDB-lite"/>
    </source>
</evidence>
<feature type="region of interest" description="Disordered" evidence="9">
    <location>
        <begin position="1"/>
        <end position="32"/>
    </location>
</feature>
<name>A0A9D5BTN1_9LILI</name>
<comment type="subcellular location">
    <subcellularLocation>
        <location evidence="1">Membrane</location>
        <topology evidence="1">Multi-pass membrane protein</topology>
    </subcellularLocation>
</comment>
<evidence type="ECO:0000256" key="8">
    <source>
        <dbReference type="ARBA" id="ARBA00044504"/>
    </source>
</evidence>
<feature type="transmembrane region" description="Helical" evidence="10">
    <location>
        <begin position="464"/>
        <end position="484"/>
    </location>
</feature>
<evidence type="ECO:0000256" key="2">
    <source>
        <dbReference type="ARBA" id="ARBA00022592"/>
    </source>
</evidence>
<dbReference type="EMBL" id="JAGGNH010000078">
    <property type="protein sequence ID" value="KAJ0960493.1"/>
    <property type="molecule type" value="Genomic_DNA"/>
</dbReference>
<keyword evidence="2" id="KW-0592">Phosphate transport</keyword>
<protein>
    <recommendedName>
        <fullName evidence="7">H(+)/Pi cotransporter</fullName>
    </recommendedName>
</protein>
<feature type="transmembrane region" description="Helical" evidence="10">
    <location>
        <begin position="152"/>
        <end position="175"/>
    </location>
</feature>
<keyword evidence="2" id="KW-0813">Transport</keyword>
<dbReference type="PANTHER" id="PTHR24064">
    <property type="entry name" value="SOLUTE CARRIER FAMILY 22 MEMBER"/>
    <property type="match status" value="1"/>
</dbReference>
<dbReference type="SUPFAM" id="SSF103473">
    <property type="entry name" value="MFS general substrate transporter"/>
    <property type="match status" value="1"/>
</dbReference>
<evidence type="ECO:0000256" key="1">
    <source>
        <dbReference type="ARBA" id="ARBA00004141"/>
    </source>
</evidence>
<evidence type="ECO:0000256" key="4">
    <source>
        <dbReference type="ARBA" id="ARBA00022847"/>
    </source>
</evidence>
<accession>A0A9D5BTN1</accession>
<feature type="transmembrane region" description="Helical" evidence="10">
    <location>
        <begin position="238"/>
        <end position="259"/>
    </location>
</feature>
<evidence type="ECO:0000313" key="13">
    <source>
        <dbReference type="Proteomes" id="UP001085076"/>
    </source>
</evidence>
<keyword evidence="3 10" id="KW-0812">Transmembrane</keyword>
<keyword evidence="5 10" id="KW-1133">Transmembrane helix</keyword>
<reference evidence="12 13" key="1">
    <citation type="journal article" date="2022" name="Hortic Res">
        <title>The genome of Dioscorea zingiberensis sheds light on the biosynthesis, origin and evolution of the medicinally important diosgenin saponins.</title>
        <authorList>
            <person name="Li Y."/>
            <person name="Tan C."/>
            <person name="Li Z."/>
            <person name="Guo J."/>
            <person name="Li S."/>
            <person name="Chen X."/>
            <person name="Wang C."/>
            <person name="Dai X."/>
            <person name="Yang H."/>
            <person name="Song W."/>
            <person name="Hou L."/>
            <person name="Xu J."/>
            <person name="Tong Z."/>
            <person name="Xu A."/>
            <person name="Yuan X."/>
            <person name="Wang W."/>
            <person name="Yang Q."/>
            <person name="Chen L."/>
            <person name="Sun Z."/>
            <person name="Wang K."/>
            <person name="Pan B."/>
            <person name="Chen J."/>
            <person name="Bao Y."/>
            <person name="Liu F."/>
            <person name="Qi X."/>
            <person name="Gang D.R."/>
            <person name="Wen J."/>
            <person name="Li J."/>
        </authorList>
    </citation>
    <scope>NUCLEOTIDE SEQUENCE [LARGE SCALE GENOMIC DNA]</scope>
    <source>
        <strain evidence="12">Dzin_1.0</strain>
    </source>
</reference>
<feature type="transmembrane region" description="Helical" evidence="10">
    <location>
        <begin position="118"/>
        <end position="140"/>
    </location>
</feature>
<proteinExistence type="inferred from homology"/>
<evidence type="ECO:0000259" key="11">
    <source>
        <dbReference type="PROSITE" id="PS50850"/>
    </source>
</evidence>
<dbReference type="OrthoDB" id="5296287at2759"/>
<feature type="transmembrane region" description="Helical" evidence="10">
    <location>
        <begin position="210"/>
        <end position="232"/>
    </location>
</feature>
<feature type="transmembrane region" description="Helical" evidence="10">
    <location>
        <begin position="348"/>
        <end position="370"/>
    </location>
</feature>
<dbReference type="InterPro" id="IPR005828">
    <property type="entry name" value="MFS_sugar_transport-like"/>
</dbReference>
<dbReference type="GO" id="GO:0016020">
    <property type="term" value="C:membrane"/>
    <property type="evidence" value="ECO:0007669"/>
    <property type="project" value="UniProtKB-SubCell"/>
</dbReference>
<evidence type="ECO:0000256" key="7">
    <source>
        <dbReference type="ARBA" id="ARBA00032043"/>
    </source>
</evidence>
<keyword evidence="4" id="KW-0769">Symport</keyword>
<dbReference type="InterPro" id="IPR020846">
    <property type="entry name" value="MFS_dom"/>
</dbReference>
<comment type="similarity">
    <text evidence="8">Belongs to the major facilitator superfamily. Phosphate:H(+) symporter (TC 2.A.1.9) family.</text>
</comment>
<dbReference type="AlphaFoldDB" id="A0A9D5BTN1"/>
<keyword evidence="6 10" id="KW-0472">Membrane</keyword>
<keyword evidence="13" id="KW-1185">Reference proteome</keyword>
<feature type="compositionally biased region" description="Polar residues" evidence="9">
    <location>
        <begin position="7"/>
        <end position="16"/>
    </location>
</feature>
<feature type="transmembrane region" description="Helical" evidence="10">
    <location>
        <begin position="440"/>
        <end position="458"/>
    </location>
</feature>
<dbReference type="InterPro" id="IPR036259">
    <property type="entry name" value="MFS_trans_sf"/>
</dbReference>
<dbReference type="Proteomes" id="UP001085076">
    <property type="component" value="Unassembled WGS sequence"/>
</dbReference>
<dbReference type="GO" id="GO:0006817">
    <property type="term" value="P:phosphate ion transport"/>
    <property type="evidence" value="ECO:0007669"/>
    <property type="project" value="UniProtKB-KW"/>
</dbReference>
<dbReference type="Gene3D" id="1.20.1250.20">
    <property type="entry name" value="MFS general substrate transporter like domains"/>
    <property type="match status" value="1"/>
</dbReference>
<organism evidence="12 13">
    <name type="scientific">Dioscorea zingiberensis</name>
    <dbReference type="NCBI Taxonomy" id="325984"/>
    <lineage>
        <taxon>Eukaryota</taxon>
        <taxon>Viridiplantae</taxon>
        <taxon>Streptophyta</taxon>
        <taxon>Embryophyta</taxon>
        <taxon>Tracheophyta</taxon>
        <taxon>Spermatophyta</taxon>
        <taxon>Magnoliopsida</taxon>
        <taxon>Liliopsida</taxon>
        <taxon>Dioscoreales</taxon>
        <taxon>Dioscoreaceae</taxon>
        <taxon>Dioscorea</taxon>
    </lineage>
</organism>